<organism evidence="3">
    <name type="scientific">Rodentolepis nana</name>
    <name type="common">Dwarf tapeworm</name>
    <name type="synonym">Hymenolepis nana</name>
    <dbReference type="NCBI Taxonomy" id="102285"/>
    <lineage>
        <taxon>Eukaryota</taxon>
        <taxon>Metazoa</taxon>
        <taxon>Spiralia</taxon>
        <taxon>Lophotrochozoa</taxon>
        <taxon>Platyhelminthes</taxon>
        <taxon>Cestoda</taxon>
        <taxon>Eucestoda</taxon>
        <taxon>Cyclophyllidea</taxon>
        <taxon>Hymenolepididae</taxon>
        <taxon>Rodentolepis</taxon>
    </lineage>
</organism>
<keyword evidence="2" id="KW-1185">Reference proteome</keyword>
<sequence>MESACVLHRRYERDRTGRVHILPLGLRLRESRLRSSRHCLACQLQVRPRVPPPSRSKEESGVVCQNSSKREFGIKHLLLPPQRQVAYDIHHARMHLPTH</sequence>
<reference evidence="1 2" key="2">
    <citation type="submission" date="2018-11" db="EMBL/GenBank/DDBJ databases">
        <authorList>
            <consortium name="Pathogen Informatics"/>
        </authorList>
    </citation>
    <scope>NUCLEOTIDE SEQUENCE [LARGE SCALE GENOMIC DNA]</scope>
</reference>
<evidence type="ECO:0000313" key="3">
    <source>
        <dbReference type="WBParaSite" id="HNAJ_0000920201-mRNA-1"/>
    </source>
</evidence>
<dbReference type="AlphaFoldDB" id="A0A0R3TP36"/>
<dbReference type="EMBL" id="UZAE01012528">
    <property type="protein sequence ID" value="VDO05552.1"/>
    <property type="molecule type" value="Genomic_DNA"/>
</dbReference>
<proteinExistence type="predicted"/>
<protein>
    <submittedName>
        <fullName evidence="1 3">Uncharacterized protein</fullName>
    </submittedName>
</protein>
<gene>
    <name evidence="1" type="ORF">HNAJ_LOCUS9198</name>
</gene>
<dbReference type="WBParaSite" id="HNAJ_0000920201-mRNA-1">
    <property type="protein sequence ID" value="HNAJ_0000920201-mRNA-1"/>
    <property type="gene ID" value="HNAJ_0000920201"/>
</dbReference>
<accession>A0A0R3TP36</accession>
<name>A0A0R3TP36_RODNA</name>
<evidence type="ECO:0000313" key="1">
    <source>
        <dbReference type="EMBL" id="VDO05552.1"/>
    </source>
</evidence>
<reference evidence="3" key="1">
    <citation type="submission" date="2017-02" db="UniProtKB">
        <authorList>
            <consortium name="WormBaseParasite"/>
        </authorList>
    </citation>
    <scope>IDENTIFICATION</scope>
</reference>
<dbReference type="Proteomes" id="UP000278807">
    <property type="component" value="Unassembled WGS sequence"/>
</dbReference>
<evidence type="ECO:0000313" key="2">
    <source>
        <dbReference type="Proteomes" id="UP000278807"/>
    </source>
</evidence>